<name>A0AAV2Q4V1_MEGNR</name>
<reference evidence="2 3" key="1">
    <citation type="submission" date="2024-05" db="EMBL/GenBank/DDBJ databases">
        <authorList>
            <person name="Wallberg A."/>
        </authorList>
    </citation>
    <scope>NUCLEOTIDE SEQUENCE [LARGE SCALE GENOMIC DNA]</scope>
</reference>
<dbReference type="AlphaFoldDB" id="A0AAV2Q4V1"/>
<keyword evidence="3" id="KW-1185">Reference proteome</keyword>
<organism evidence="2 3">
    <name type="scientific">Meganyctiphanes norvegica</name>
    <name type="common">Northern krill</name>
    <name type="synonym">Thysanopoda norvegica</name>
    <dbReference type="NCBI Taxonomy" id="48144"/>
    <lineage>
        <taxon>Eukaryota</taxon>
        <taxon>Metazoa</taxon>
        <taxon>Ecdysozoa</taxon>
        <taxon>Arthropoda</taxon>
        <taxon>Crustacea</taxon>
        <taxon>Multicrustacea</taxon>
        <taxon>Malacostraca</taxon>
        <taxon>Eumalacostraca</taxon>
        <taxon>Eucarida</taxon>
        <taxon>Euphausiacea</taxon>
        <taxon>Euphausiidae</taxon>
        <taxon>Meganyctiphanes</taxon>
    </lineage>
</organism>
<dbReference type="Proteomes" id="UP001497623">
    <property type="component" value="Unassembled WGS sequence"/>
</dbReference>
<protein>
    <recommendedName>
        <fullName evidence="4">NADH dehydrogenase subunit 6</fullName>
    </recommendedName>
</protein>
<comment type="caution">
    <text evidence="2">The sequence shown here is derived from an EMBL/GenBank/DDBJ whole genome shotgun (WGS) entry which is preliminary data.</text>
</comment>
<feature type="transmembrane region" description="Helical" evidence="1">
    <location>
        <begin position="78"/>
        <end position="98"/>
    </location>
</feature>
<dbReference type="EMBL" id="CAXKWB010003723">
    <property type="protein sequence ID" value="CAL4070000.1"/>
    <property type="molecule type" value="Genomic_DNA"/>
</dbReference>
<accession>A0AAV2Q4V1</accession>
<gene>
    <name evidence="2" type="ORF">MNOR_LOCUS8152</name>
</gene>
<evidence type="ECO:0000313" key="3">
    <source>
        <dbReference type="Proteomes" id="UP001497623"/>
    </source>
</evidence>
<sequence>TVLRSSSFNVLVVPMCTNGFTKVLFVSSMSSSIAEKFTGSFSSNTESSLLICMEIDDGIMVTIFSKSALSNSGASSPLINFSSLCVLIVLIFSILVVVDNVIA</sequence>
<proteinExistence type="predicted"/>
<evidence type="ECO:0000313" key="2">
    <source>
        <dbReference type="EMBL" id="CAL4070000.1"/>
    </source>
</evidence>
<keyword evidence="1" id="KW-0472">Membrane</keyword>
<evidence type="ECO:0008006" key="4">
    <source>
        <dbReference type="Google" id="ProtNLM"/>
    </source>
</evidence>
<feature type="non-terminal residue" evidence="2">
    <location>
        <position position="1"/>
    </location>
</feature>
<keyword evidence="1" id="KW-1133">Transmembrane helix</keyword>
<keyword evidence="1" id="KW-0812">Transmembrane</keyword>
<evidence type="ECO:0000256" key="1">
    <source>
        <dbReference type="SAM" id="Phobius"/>
    </source>
</evidence>